<keyword evidence="4" id="KW-1185">Reference proteome</keyword>
<reference evidence="3" key="1">
    <citation type="submission" date="2021-02" db="EMBL/GenBank/DDBJ databases">
        <authorList>
            <person name="Dougan E. K."/>
            <person name="Rhodes N."/>
            <person name="Thang M."/>
            <person name="Chan C."/>
        </authorList>
    </citation>
    <scope>NUCLEOTIDE SEQUENCE</scope>
</reference>
<dbReference type="GO" id="GO:0004222">
    <property type="term" value="F:metalloendopeptidase activity"/>
    <property type="evidence" value="ECO:0007669"/>
    <property type="project" value="TreeGrafter"/>
</dbReference>
<dbReference type="PANTHER" id="PTHR21666:SF270">
    <property type="entry name" value="MUREIN HYDROLASE ACTIVATOR ENVC"/>
    <property type="match status" value="1"/>
</dbReference>
<evidence type="ECO:0000313" key="3">
    <source>
        <dbReference type="EMBL" id="CAE8621115.1"/>
    </source>
</evidence>
<evidence type="ECO:0000313" key="4">
    <source>
        <dbReference type="Proteomes" id="UP000654075"/>
    </source>
</evidence>
<evidence type="ECO:0000256" key="1">
    <source>
        <dbReference type="SAM" id="MobiDB-lite"/>
    </source>
</evidence>
<feature type="domain" description="M23ase beta-sheet core" evidence="2">
    <location>
        <begin position="185"/>
        <end position="284"/>
    </location>
</feature>
<dbReference type="SUPFAM" id="SSF51261">
    <property type="entry name" value="Duplicated hybrid motif"/>
    <property type="match status" value="1"/>
</dbReference>
<gene>
    <name evidence="3" type="ORF">PGLA1383_LOCUS38638</name>
</gene>
<dbReference type="PANTHER" id="PTHR21666">
    <property type="entry name" value="PEPTIDASE-RELATED"/>
    <property type="match status" value="1"/>
</dbReference>
<comment type="caution">
    <text evidence="3">The sequence shown here is derived from an EMBL/GenBank/DDBJ whole genome shotgun (WGS) entry which is preliminary data.</text>
</comment>
<dbReference type="InterPro" id="IPR016047">
    <property type="entry name" value="M23ase_b-sheet_dom"/>
</dbReference>
<proteinExistence type="predicted"/>
<accession>A0A813GE19</accession>
<name>A0A813GE19_POLGL</name>
<dbReference type="Proteomes" id="UP000654075">
    <property type="component" value="Unassembled WGS sequence"/>
</dbReference>
<dbReference type="OrthoDB" id="204026at2759"/>
<feature type="region of interest" description="Disordered" evidence="1">
    <location>
        <begin position="311"/>
        <end position="353"/>
    </location>
</feature>
<feature type="region of interest" description="Disordered" evidence="1">
    <location>
        <begin position="370"/>
        <end position="409"/>
    </location>
</feature>
<feature type="compositionally biased region" description="Basic and acidic residues" evidence="1">
    <location>
        <begin position="326"/>
        <end position="346"/>
    </location>
</feature>
<dbReference type="AlphaFoldDB" id="A0A813GE19"/>
<organism evidence="3 4">
    <name type="scientific">Polarella glacialis</name>
    <name type="common">Dinoflagellate</name>
    <dbReference type="NCBI Taxonomy" id="89957"/>
    <lineage>
        <taxon>Eukaryota</taxon>
        <taxon>Sar</taxon>
        <taxon>Alveolata</taxon>
        <taxon>Dinophyceae</taxon>
        <taxon>Suessiales</taxon>
        <taxon>Suessiaceae</taxon>
        <taxon>Polarella</taxon>
    </lineage>
</organism>
<dbReference type="InterPro" id="IPR011055">
    <property type="entry name" value="Dup_hybrid_motif"/>
</dbReference>
<dbReference type="InterPro" id="IPR050570">
    <property type="entry name" value="Cell_wall_metabolism_enzyme"/>
</dbReference>
<feature type="compositionally biased region" description="Low complexity" evidence="1">
    <location>
        <begin position="377"/>
        <end position="388"/>
    </location>
</feature>
<dbReference type="CDD" id="cd12797">
    <property type="entry name" value="M23_peptidase"/>
    <property type="match status" value="1"/>
</dbReference>
<dbReference type="EMBL" id="CAJNNV010027649">
    <property type="protein sequence ID" value="CAE8621115.1"/>
    <property type="molecule type" value="Genomic_DNA"/>
</dbReference>
<dbReference type="Gene3D" id="2.70.70.10">
    <property type="entry name" value="Glucose Permease (Domain IIA)"/>
    <property type="match status" value="1"/>
</dbReference>
<protein>
    <recommendedName>
        <fullName evidence="2">M23ase beta-sheet core domain-containing protein</fullName>
    </recommendedName>
</protein>
<sequence>MAADTLLPGNYLPSACPGIVVVHKSHPRIHGVLPVPEEEDVEAEFQWDPQSKVFTVVNATCYPCYTYLTFLGTDVRDRRGRQFEAGTTRSESGEEQPATTFVVVAAPLTAVRLGFVEVGPPADFFGIPLERLVEPGPPASGLPSLLPGPQEVPGFCFPLPASDGPYLCTQGVGGHLTHFFPESYYAIDLRCRNGTPVLSIADGIVKEVAESHKCGGIHAANLAAWNSVTVILDCGFIVDYLHTLPGSARFKAGDVVRQGQVLCESGDIGFAPEPHLHIELHDSNDADGPSLPLSFGHGRCAFVPVAGRWYSPDGEASPPPGTESVGLHEDLQLEPPPQRDFRDSRRSKTGRRTVRFGSFALKRKWTLARQSADCKPSSTRSSGDSAASEHTLQACPAEASGGECGREGLVCDGDAVRKSRPHSSGFFPGGSP</sequence>
<evidence type="ECO:0000259" key="2">
    <source>
        <dbReference type="Pfam" id="PF01551"/>
    </source>
</evidence>
<dbReference type="Pfam" id="PF01551">
    <property type="entry name" value="Peptidase_M23"/>
    <property type="match status" value="1"/>
</dbReference>